<dbReference type="GO" id="GO:0030896">
    <property type="term" value="C:checkpoint clamp complex"/>
    <property type="evidence" value="ECO:0007669"/>
    <property type="project" value="InterPro"/>
</dbReference>
<accession>A0A4P9Z591</accession>
<organism evidence="2 3">
    <name type="scientific">Syncephalis pseudoplumigaleata</name>
    <dbReference type="NCBI Taxonomy" id="1712513"/>
    <lineage>
        <taxon>Eukaryota</taxon>
        <taxon>Fungi</taxon>
        <taxon>Fungi incertae sedis</taxon>
        <taxon>Zoopagomycota</taxon>
        <taxon>Zoopagomycotina</taxon>
        <taxon>Zoopagomycetes</taxon>
        <taxon>Zoopagales</taxon>
        <taxon>Piptocephalidaceae</taxon>
        <taxon>Syncephalis</taxon>
    </lineage>
</organism>
<dbReference type="EMBL" id="KZ989154">
    <property type="protein sequence ID" value="RKP27773.1"/>
    <property type="molecule type" value="Genomic_DNA"/>
</dbReference>
<feature type="compositionally biased region" description="Basic and acidic residues" evidence="1">
    <location>
        <begin position="375"/>
        <end position="387"/>
    </location>
</feature>
<gene>
    <name evidence="2" type="ORF">SYNPS1DRAFT_26594</name>
</gene>
<evidence type="ECO:0000256" key="1">
    <source>
        <dbReference type="SAM" id="MobiDB-lite"/>
    </source>
</evidence>
<evidence type="ECO:0000313" key="2">
    <source>
        <dbReference type="EMBL" id="RKP27773.1"/>
    </source>
</evidence>
<dbReference type="InterPro" id="IPR007268">
    <property type="entry name" value="Rad9/Ddc1"/>
</dbReference>
<feature type="compositionally biased region" description="Acidic residues" evidence="1">
    <location>
        <begin position="362"/>
        <end position="374"/>
    </location>
</feature>
<dbReference type="PANTHER" id="PTHR15237">
    <property type="entry name" value="DNA REPAIR PROTEIN RAD9"/>
    <property type="match status" value="1"/>
</dbReference>
<evidence type="ECO:0000313" key="3">
    <source>
        <dbReference type="Proteomes" id="UP000278143"/>
    </source>
</evidence>
<dbReference type="GO" id="GO:0006281">
    <property type="term" value="P:DNA repair"/>
    <property type="evidence" value="ECO:0007669"/>
    <property type="project" value="TreeGrafter"/>
</dbReference>
<keyword evidence="3" id="KW-1185">Reference proteome</keyword>
<dbReference type="GO" id="GO:0031573">
    <property type="term" value="P:mitotic intra-S DNA damage checkpoint signaling"/>
    <property type="evidence" value="ECO:0007669"/>
    <property type="project" value="TreeGrafter"/>
</dbReference>
<dbReference type="Gene3D" id="3.70.10.10">
    <property type="match status" value="1"/>
</dbReference>
<dbReference type="PANTHER" id="PTHR15237:SF0">
    <property type="entry name" value="CELL CYCLE CHECKPOINT CONTROL PROTEIN"/>
    <property type="match status" value="1"/>
</dbReference>
<feature type="compositionally biased region" description="Polar residues" evidence="1">
    <location>
        <begin position="394"/>
        <end position="403"/>
    </location>
</feature>
<feature type="region of interest" description="Disordered" evidence="1">
    <location>
        <begin position="347"/>
        <end position="410"/>
    </location>
</feature>
<dbReference type="Proteomes" id="UP000278143">
    <property type="component" value="Unassembled WGS sequence"/>
</dbReference>
<sequence>MTAAFTKIVQCLNRIGDELYIEAYPSKARSVVAMIHCHAPFFEAYEVQQLPTHPHATNGFHHGTASTFHVDEDNTPHCRIQIKALLSMFRTSSTVDKNVEQVELILEHGQLGQPECRLNVRLYCRHGVVMARHLFYEVGEPLRAIYNRQSCRHHWRVSSKILGDWMTYFQPRLGELTTVCTPTGTKLRSYDESHQTQQFQGVQAALRTELSVDITEFERYHVEAPVELTFSLKEFKVIVQLAEHLATPLSAYFEQEGSPMLLCIAHHELIAADFIVSTVTELGPSIAQLSSQASISEADPSELSMLRSATPSTVARQRSILTEHVQQPALTALSATTLEVQHSFLRPSYPGVHPTEYHHDDAQDDDSVCEDSDEEHGVLDEEYESMRPRPPSHPTQASTSSSNKKARLLF</sequence>
<dbReference type="Pfam" id="PF04139">
    <property type="entry name" value="Rad9"/>
    <property type="match status" value="1"/>
</dbReference>
<dbReference type="OrthoDB" id="60092at2759"/>
<dbReference type="AlphaFoldDB" id="A0A4P9Z591"/>
<reference evidence="3" key="1">
    <citation type="journal article" date="2018" name="Nat. Microbiol.">
        <title>Leveraging single-cell genomics to expand the fungal tree of life.</title>
        <authorList>
            <person name="Ahrendt S.R."/>
            <person name="Quandt C.A."/>
            <person name="Ciobanu D."/>
            <person name="Clum A."/>
            <person name="Salamov A."/>
            <person name="Andreopoulos B."/>
            <person name="Cheng J.F."/>
            <person name="Woyke T."/>
            <person name="Pelin A."/>
            <person name="Henrissat B."/>
            <person name="Reynolds N.K."/>
            <person name="Benny G.L."/>
            <person name="Smith M.E."/>
            <person name="James T.Y."/>
            <person name="Grigoriev I.V."/>
        </authorList>
    </citation>
    <scope>NUCLEOTIDE SEQUENCE [LARGE SCALE GENOMIC DNA]</scope>
    <source>
        <strain evidence="3">Benny S71-1</strain>
    </source>
</reference>
<proteinExistence type="predicted"/>
<protein>
    <submittedName>
        <fullName evidence="2">Rad9-domain-containing protein</fullName>
    </submittedName>
</protein>
<dbReference type="GO" id="GO:0071479">
    <property type="term" value="P:cellular response to ionizing radiation"/>
    <property type="evidence" value="ECO:0007669"/>
    <property type="project" value="TreeGrafter"/>
</dbReference>
<dbReference type="GO" id="GO:0000076">
    <property type="term" value="P:DNA replication checkpoint signaling"/>
    <property type="evidence" value="ECO:0007669"/>
    <property type="project" value="TreeGrafter"/>
</dbReference>
<name>A0A4P9Z591_9FUNG</name>